<dbReference type="GO" id="GO:0015074">
    <property type="term" value="P:DNA integration"/>
    <property type="evidence" value="ECO:0007669"/>
    <property type="project" value="InterPro"/>
</dbReference>
<dbReference type="Pfam" id="PF00589">
    <property type="entry name" value="Phage_integrase"/>
    <property type="match status" value="1"/>
</dbReference>
<accession>A0A0D7CHY6</accession>
<dbReference type="InterPro" id="IPR002104">
    <property type="entry name" value="Integrase_catalytic"/>
</dbReference>
<dbReference type="AlphaFoldDB" id="A0A0D7CHY6"/>
<sequence>MLDLRDWRPDLGDHGKLHVRFGKGSRKRGPKPRVVPGINAVDDLMGWWLTDVRHQFGDDWRNPDAPLLPSERRDPHTGLCGRVTDNPLRQGLARAVQPWLPDWDGRLTPHVLRHFCASSFYLNGMDLKAIQETLGHEWLSTTTRYIHVRSDHVKSAWASSNDRVSARLLNGRK</sequence>
<protein>
    <submittedName>
        <fullName evidence="3">Integrase</fullName>
    </submittedName>
</protein>
<name>A0A0D7CHY6_9ACTN</name>
<dbReference type="InterPro" id="IPR013762">
    <property type="entry name" value="Integrase-like_cat_sf"/>
</dbReference>
<dbReference type="SUPFAM" id="SSF56349">
    <property type="entry name" value="DNA breaking-rejoining enzymes"/>
    <property type="match status" value="1"/>
</dbReference>
<feature type="domain" description="Tyr recombinase" evidence="2">
    <location>
        <begin position="1"/>
        <end position="158"/>
    </location>
</feature>
<keyword evidence="1" id="KW-0233">DNA recombination</keyword>
<evidence type="ECO:0000259" key="2">
    <source>
        <dbReference type="PROSITE" id="PS51898"/>
    </source>
</evidence>
<keyword evidence="4" id="KW-1185">Reference proteome</keyword>
<organism evidence="3 4">
    <name type="scientific">Streptomyces natalensis ATCC 27448</name>
    <dbReference type="NCBI Taxonomy" id="1240678"/>
    <lineage>
        <taxon>Bacteria</taxon>
        <taxon>Bacillati</taxon>
        <taxon>Actinomycetota</taxon>
        <taxon>Actinomycetes</taxon>
        <taxon>Kitasatosporales</taxon>
        <taxon>Streptomycetaceae</taxon>
        <taxon>Streptomyces</taxon>
    </lineage>
</organism>
<gene>
    <name evidence="3" type="ORF">SNA_29335</name>
</gene>
<evidence type="ECO:0000256" key="1">
    <source>
        <dbReference type="ARBA" id="ARBA00023172"/>
    </source>
</evidence>
<comment type="caution">
    <text evidence="3">The sequence shown here is derived from an EMBL/GenBank/DDBJ whole genome shotgun (WGS) entry which is preliminary data.</text>
</comment>
<proteinExistence type="predicted"/>
<dbReference type="Proteomes" id="UP000032458">
    <property type="component" value="Unassembled WGS sequence"/>
</dbReference>
<dbReference type="EMBL" id="JRKI01000035">
    <property type="protein sequence ID" value="KIZ15037.1"/>
    <property type="molecule type" value="Genomic_DNA"/>
</dbReference>
<dbReference type="Gene3D" id="1.10.443.10">
    <property type="entry name" value="Intergrase catalytic core"/>
    <property type="match status" value="1"/>
</dbReference>
<dbReference type="PROSITE" id="PS51898">
    <property type="entry name" value="TYR_RECOMBINASE"/>
    <property type="match status" value="1"/>
</dbReference>
<dbReference type="PATRIC" id="fig|1240678.4.peg.6273"/>
<evidence type="ECO:0000313" key="4">
    <source>
        <dbReference type="Proteomes" id="UP000032458"/>
    </source>
</evidence>
<reference evidence="3 4" key="1">
    <citation type="submission" date="2014-09" db="EMBL/GenBank/DDBJ databases">
        <title>Draft genome sequence of Streptomyces natalensis ATCC 27448, producer of the antifungal pimaricin.</title>
        <authorList>
            <person name="Mendes M.V."/>
            <person name="Beites T."/>
            <person name="Pires S."/>
            <person name="Santos C.L."/>
            <person name="Moradas-Ferreira P."/>
        </authorList>
    </citation>
    <scope>NUCLEOTIDE SEQUENCE [LARGE SCALE GENOMIC DNA]</scope>
    <source>
        <strain evidence="3 4">ATCC 27448</strain>
    </source>
</reference>
<dbReference type="GO" id="GO:0006310">
    <property type="term" value="P:DNA recombination"/>
    <property type="evidence" value="ECO:0007669"/>
    <property type="project" value="UniProtKB-KW"/>
</dbReference>
<evidence type="ECO:0000313" key="3">
    <source>
        <dbReference type="EMBL" id="KIZ15037.1"/>
    </source>
</evidence>
<dbReference type="GO" id="GO:0003677">
    <property type="term" value="F:DNA binding"/>
    <property type="evidence" value="ECO:0007669"/>
    <property type="project" value="InterPro"/>
</dbReference>
<dbReference type="InterPro" id="IPR011010">
    <property type="entry name" value="DNA_brk_join_enz"/>
</dbReference>